<evidence type="ECO:0000313" key="2">
    <source>
        <dbReference type="Proteomes" id="UP000287124"/>
    </source>
</evidence>
<dbReference type="EMBL" id="MIKF01000186">
    <property type="protein sequence ID" value="RTE75417.1"/>
    <property type="molecule type" value="Genomic_DNA"/>
</dbReference>
<evidence type="ECO:0008006" key="3">
    <source>
        <dbReference type="Google" id="ProtNLM"/>
    </source>
</evidence>
<protein>
    <recommendedName>
        <fullName evidence="3">Ubiquitin-like protease family profile domain-containing protein</fullName>
    </recommendedName>
</protein>
<gene>
    <name evidence="1" type="ORF">BHE90_010107</name>
</gene>
<keyword evidence="2" id="KW-1185">Reference proteome</keyword>
<reference evidence="1 2" key="1">
    <citation type="submission" date="2017-06" db="EMBL/GenBank/DDBJ databases">
        <title>Comparative genomic analysis of Ambrosia Fusariam Clade fungi.</title>
        <authorList>
            <person name="Stajich J.E."/>
            <person name="Carrillo J."/>
            <person name="Kijimoto T."/>
            <person name="Eskalen A."/>
            <person name="O'Donnell K."/>
            <person name="Kasson M."/>
        </authorList>
    </citation>
    <scope>NUCLEOTIDE SEQUENCE [LARGE SCALE GENOMIC DNA]</scope>
    <source>
        <strain evidence="1 2">UCR1854</strain>
    </source>
</reference>
<accession>A0A430LI92</accession>
<comment type="caution">
    <text evidence="1">The sequence shown here is derived from an EMBL/GenBank/DDBJ whole genome shotgun (WGS) entry which is preliminary data.</text>
</comment>
<evidence type="ECO:0000313" key="1">
    <source>
        <dbReference type="EMBL" id="RTE75417.1"/>
    </source>
</evidence>
<dbReference type="AlphaFoldDB" id="A0A430LI92"/>
<organism evidence="1 2">
    <name type="scientific">Fusarium euwallaceae</name>
    <dbReference type="NCBI Taxonomy" id="1147111"/>
    <lineage>
        <taxon>Eukaryota</taxon>
        <taxon>Fungi</taxon>
        <taxon>Dikarya</taxon>
        <taxon>Ascomycota</taxon>
        <taxon>Pezizomycotina</taxon>
        <taxon>Sordariomycetes</taxon>
        <taxon>Hypocreomycetidae</taxon>
        <taxon>Hypocreales</taxon>
        <taxon>Nectriaceae</taxon>
        <taxon>Fusarium</taxon>
        <taxon>Fusarium solani species complex</taxon>
    </lineage>
</organism>
<proteinExistence type="predicted"/>
<dbReference type="Proteomes" id="UP000287124">
    <property type="component" value="Unassembled WGS sequence"/>
</dbReference>
<name>A0A430LI92_9HYPO</name>
<sequence>MGTHQSIPLIEPPDNPEALGKDFTAFLSQFQQFELAPYIHHKAISFNNAAHRANWVDYISDAPDRDTIIEFYSAPKRGKLCWIGFFSGETVNWINEPDWDSEDWHCFTIAIIQDPTKGKHMVVYDPDPAHFEDGERATTVLRGLQRNLFNWIRKNKSKSLRLWYSIDRSNEGENQCLIHSLRKVQTWASVGDSVWQGPTDPRTENYVEITKV</sequence>